<dbReference type="Proteomes" id="UP000278180">
    <property type="component" value="Unassembled WGS sequence"/>
</dbReference>
<dbReference type="Pfam" id="PF14335">
    <property type="entry name" value="DUF4391"/>
    <property type="match status" value="1"/>
</dbReference>
<dbReference type="AlphaFoldDB" id="A0A3M5JGG3"/>
<gene>
    <name evidence="1" type="ORF">ALP51_02804</name>
</gene>
<name>A0A3M5JGG3_PSESS</name>
<reference evidence="1 2" key="1">
    <citation type="submission" date="2018-08" db="EMBL/GenBank/DDBJ databases">
        <title>Recombination of ecologically and evolutionarily significant loci maintains genetic cohesion in the Pseudomonas syringae species complex.</title>
        <authorList>
            <person name="Dillon M."/>
            <person name="Thakur S."/>
            <person name="Almeida R.N.D."/>
            <person name="Weir B.S."/>
            <person name="Guttman D.S."/>
        </authorList>
    </citation>
    <scope>NUCLEOTIDE SEQUENCE [LARGE SCALE GENOMIC DNA]</scope>
    <source>
        <strain evidence="1 2">ICMP 13684</strain>
    </source>
</reference>
<evidence type="ECO:0000313" key="1">
    <source>
        <dbReference type="EMBL" id="RMT21930.1"/>
    </source>
</evidence>
<dbReference type="EMBL" id="RBTE01000458">
    <property type="protein sequence ID" value="RMT21930.1"/>
    <property type="molecule type" value="Genomic_DNA"/>
</dbReference>
<proteinExistence type="predicted"/>
<sequence>MIGNIESKPSESRLERLREFERLNLQKSEIANKLKKEKQLGRQVELNTKIKQINDVIEKIRESI</sequence>
<comment type="caution">
    <text evidence="1">The sequence shown here is derived from an EMBL/GenBank/DDBJ whole genome shotgun (WGS) entry which is preliminary data.</text>
</comment>
<accession>A0A3M5JGG3</accession>
<dbReference type="InterPro" id="IPR025503">
    <property type="entry name" value="DUF4391"/>
</dbReference>
<organism evidence="1 2">
    <name type="scientific">Pseudomonas savastanoi</name>
    <name type="common">Pseudomonas syringae pv. savastanoi</name>
    <dbReference type="NCBI Taxonomy" id="29438"/>
    <lineage>
        <taxon>Bacteria</taxon>
        <taxon>Pseudomonadati</taxon>
        <taxon>Pseudomonadota</taxon>
        <taxon>Gammaproteobacteria</taxon>
        <taxon>Pseudomonadales</taxon>
        <taxon>Pseudomonadaceae</taxon>
        <taxon>Pseudomonas</taxon>
    </lineage>
</organism>
<evidence type="ECO:0000313" key="2">
    <source>
        <dbReference type="Proteomes" id="UP000278180"/>
    </source>
</evidence>
<protein>
    <submittedName>
        <fullName evidence="1">Uncharacterized protein</fullName>
    </submittedName>
</protein>